<evidence type="ECO:0000313" key="1">
    <source>
        <dbReference type="EMBL" id="SFP42331.1"/>
    </source>
</evidence>
<sequence>MASKLFPSRQHEHLAVLTDVDNAPATIAEGLSRITLGGYMVAYDAPLVDQVNFY</sequence>
<gene>
    <name evidence="1" type="ORF">SAMN05216601_11147</name>
</gene>
<reference evidence="1 2" key="1">
    <citation type="submission" date="2016-10" db="EMBL/GenBank/DDBJ databases">
        <authorList>
            <person name="de Groot N.N."/>
        </authorList>
    </citation>
    <scope>NUCLEOTIDE SEQUENCE [LARGE SCALE GENOMIC DNA]</scope>
    <source>
        <strain evidence="1 2">CCUG 59231</strain>
    </source>
</reference>
<dbReference type="RefSeq" id="WP_167364586.1">
    <property type="nucleotide sequence ID" value="NZ_FOWP01000011.1"/>
</dbReference>
<organism evidence="1 2">
    <name type="scientific">Ectopseudomonas composti</name>
    <dbReference type="NCBI Taxonomy" id="658457"/>
    <lineage>
        <taxon>Bacteria</taxon>
        <taxon>Pseudomonadati</taxon>
        <taxon>Pseudomonadota</taxon>
        <taxon>Gammaproteobacteria</taxon>
        <taxon>Pseudomonadales</taxon>
        <taxon>Pseudomonadaceae</taxon>
        <taxon>Ectopseudomonas</taxon>
    </lineage>
</organism>
<evidence type="ECO:0000313" key="2">
    <source>
        <dbReference type="Proteomes" id="UP000182400"/>
    </source>
</evidence>
<dbReference type="STRING" id="658457.SAMN05216601_11147"/>
<dbReference type="AlphaFoldDB" id="A0A1I5Q8J9"/>
<protein>
    <submittedName>
        <fullName evidence="1">Uncharacterized protein</fullName>
    </submittedName>
</protein>
<dbReference type="EMBL" id="FOWP01000011">
    <property type="protein sequence ID" value="SFP42331.1"/>
    <property type="molecule type" value="Genomic_DNA"/>
</dbReference>
<proteinExistence type="predicted"/>
<name>A0A1I5Q8J9_9GAMM</name>
<dbReference type="Proteomes" id="UP000182400">
    <property type="component" value="Unassembled WGS sequence"/>
</dbReference>
<accession>A0A1I5Q8J9</accession>